<dbReference type="EC" id="2.1.1.211" evidence="3 11"/>
<dbReference type="Proteomes" id="UP000018144">
    <property type="component" value="Unassembled WGS sequence"/>
</dbReference>
<evidence type="ECO:0000256" key="3">
    <source>
        <dbReference type="ARBA" id="ARBA00012795"/>
    </source>
</evidence>
<dbReference type="OrthoDB" id="10047021at2759"/>
<evidence type="ECO:0000256" key="4">
    <source>
        <dbReference type="ARBA" id="ARBA00017788"/>
    </source>
</evidence>
<gene>
    <name evidence="12" type="ORF">PCON_03668</name>
</gene>
<dbReference type="EMBL" id="HF935217">
    <property type="protein sequence ID" value="CCX04777.1"/>
    <property type="molecule type" value="Genomic_DNA"/>
</dbReference>
<dbReference type="PANTHER" id="PTHR21210:SF0">
    <property type="entry name" value="TRNA (URACIL-O(2)-)-METHYLTRANSFERASE-RELATED"/>
    <property type="match status" value="1"/>
</dbReference>
<dbReference type="GO" id="GO:0141101">
    <property type="term" value="F:tRNA(Ser) (uridine(44)-2'-O-)-methyltransferase activity"/>
    <property type="evidence" value="ECO:0007669"/>
    <property type="project" value="UniProtKB-EC"/>
</dbReference>
<accession>U4KUM3</accession>
<dbReference type="GO" id="GO:0030488">
    <property type="term" value="P:tRNA methylation"/>
    <property type="evidence" value="ECO:0007669"/>
    <property type="project" value="UniProtKB-UniRule"/>
</dbReference>
<keyword evidence="7 11" id="KW-0808">Transferase</keyword>
<evidence type="ECO:0000256" key="6">
    <source>
        <dbReference type="ARBA" id="ARBA00022603"/>
    </source>
</evidence>
<proteinExistence type="inferred from homology"/>
<sequence>MSEFPAHPPSLHALDHSNNQQTWQPILTEPFPFAPSSFLAALEQMSQHPEHNTSWILRSDTLYDSTDPSSVPGDSDIRKIQTPGYAITRTLTRRFIPRNPQRDAYAEQTIHFLTGTDLSGEIRELIVYLNHCDTAEGTPYYLPKVRGVAWLLTPLEAGEEEGEGEERRKYKITLLYSLFTSPPDERLKRTALHLLARATKLAAGIESGYIKRVHHDLVVKREGFQDRYLALKAKHAARLVEGWRERTDPKKHVFEDILIATFLVCLWEGMYPDKKGWVGFADIGCGNGVLVDILIREGWSGCGFDLRARKSWGGFCEETQAVLKERILVPFLLGDEAEEGDHDGRFQEGTFIISNHADELTPWTPLLAAANRCPFLAIPCCSHDLSGAKKRFPPPKELEGTEAKGDLRLNMNLSKSTYASLCAYVEGIAKKCGWAVEREILRIPSTRNLGIIGRKLVDEEVDIAEVLQSEGGGDGWRIAVAALKKKEAAGH</sequence>
<evidence type="ECO:0000256" key="9">
    <source>
        <dbReference type="ARBA" id="ARBA00022694"/>
    </source>
</evidence>
<comment type="subcellular location">
    <subcellularLocation>
        <location evidence="1 11">Cytoplasm</location>
    </subcellularLocation>
</comment>
<protein>
    <recommendedName>
        <fullName evidence="4 11">tRNA (uracil-O(2)-)-methyltransferase</fullName>
        <ecNumber evidence="3 11">2.1.1.211</ecNumber>
    </recommendedName>
</protein>
<evidence type="ECO:0000313" key="12">
    <source>
        <dbReference type="EMBL" id="CCX04777.1"/>
    </source>
</evidence>
<keyword evidence="6 11" id="KW-0489">Methyltransferase</keyword>
<evidence type="ECO:0000256" key="10">
    <source>
        <dbReference type="ARBA" id="ARBA00047957"/>
    </source>
</evidence>
<evidence type="ECO:0000256" key="7">
    <source>
        <dbReference type="ARBA" id="ARBA00022679"/>
    </source>
</evidence>
<reference evidence="12 13" key="1">
    <citation type="journal article" date="2013" name="PLoS Genet.">
        <title>The genome and development-dependent transcriptomes of Pyronema confluens: a window into fungal evolution.</title>
        <authorList>
            <person name="Traeger S."/>
            <person name="Altegoer F."/>
            <person name="Freitag M."/>
            <person name="Gabaldon T."/>
            <person name="Kempken F."/>
            <person name="Kumar A."/>
            <person name="Marcet-Houben M."/>
            <person name="Poggeler S."/>
            <person name="Stajich J.E."/>
            <person name="Nowrousian M."/>
        </authorList>
    </citation>
    <scope>NUCLEOTIDE SEQUENCE [LARGE SCALE GENOMIC DNA]</scope>
    <source>
        <strain evidence="13">CBS 100304</strain>
        <tissue evidence="12">Vegetative mycelium</tissue>
    </source>
</reference>
<keyword evidence="9 11" id="KW-0819">tRNA processing</keyword>
<keyword evidence="5 11" id="KW-0963">Cytoplasm</keyword>
<evidence type="ECO:0000256" key="2">
    <source>
        <dbReference type="ARBA" id="ARBA00009056"/>
    </source>
</evidence>
<comment type="catalytic activity">
    <reaction evidence="10 11">
        <text>uridine(44) in tRNA(Ser) + S-adenosyl-L-methionine = 2'-O-methyluridine(44) in tRNA(Ser) + S-adenosyl-L-homocysteine + H(+)</text>
        <dbReference type="Rhea" id="RHEA:43100"/>
        <dbReference type="Rhea" id="RHEA-COMP:10339"/>
        <dbReference type="Rhea" id="RHEA-COMP:10340"/>
        <dbReference type="ChEBI" id="CHEBI:15378"/>
        <dbReference type="ChEBI" id="CHEBI:57856"/>
        <dbReference type="ChEBI" id="CHEBI:59789"/>
        <dbReference type="ChEBI" id="CHEBI:65315"/>
        <dbReference type="ChEBI" id="CHEBI:74478"/>
        <dbReference type="EC" id="2.1.1.211"/>
    </reaction>
</comment>
<evidence type="ECO:0000313" key="13">
    <source>
        <dbReference type="Proteomes" id="UP000018144"/>
    </source>
</evidence>
<dbReference type="STRING" id="1076935.U4KUM3"/>
<dbReference type="OMA" id="IREPNIN"/>
<dbReference type="InterPro" id="IPR011671">
    <property type="entry name" value="tRNA_uracil_MeTrfase"/>
</dbReference>
<dbReference type="Pfam" id="PF07757">
    <property type="entry name" value="AdoMet_MTase"/>
    <property type="match status" value="1"/>
</dbReference>
<dbReference type="PANTHER" id="PTHR21210">
    <property type="entry name" value="TRNA (URACIL-O(2)-)-METHYLTRANSFERASE-RELATED"/>
    <property type="match status" value="1"/>
</dbReference>
<dbReference type="eggNOG" id="KOG3790">
    <property type="taxonomic scope" value="Eukaryota"/>
</dbReference>
<keyword evidence="13" id="KW-1185">Reference proteome</keyword>
<dbReference type="GO" id="GO:0005737">
    <property type="term" value="C:cytoplasm"/>
    <property type="evidence" value="ECO:0007669"/>
    <property type="project" value="UniProtKB-SubCell"/>
</dbReference>
<comment type="function">
    <text evidence="11">Adenosyl-L-methionine (AdoMet)-dependent tRNA (uracil-O(2)-)-methyltransferase.</text>
</comment>
<comment type="similarity">
    <text evidence="2 11">Belongs to the TRM44 family.</text>
</comment>
<evidence type="ECO:0000256" key="8">
    <source>
        <dbReference type="ARBA" id="ARBA00022691"/>
    </source>
</evidence>
<evidence type="ECO:0000256" key="11">
    <source>
        <dbReference type="RuleBase" id="RU368004"/>
    </source>
</evidence>
<dbReference type="AlphaFoldDB" id="U4KUM3"/>
<keyword evidence="8 11" id="KW-0949">S-adenosyl-L-methionine</keyword>
<evidence type="ECO:0000256" key="5">
    <source>
        <dbReference type="ARBA" id="ARBA00022490"/>
    </source>
</evidence>
<name>U4KUM3_PYROM</name>
<evidence type="ECO:0000256" key="1">
    <source>
        <dbReference type="ARBA" id="ARBA00004496"/>
    </source>
</evidence>
<organism evidence="12 13">
    <name type="scientific">Pyronema omphalodes (strain CBS 100304)</name>
    <name type="common">Pyronema confluens</name>
    <dbReference type="NCBI Taxonomy" id="1076935"/>
    <lineage>
        <taxon>Eukaryota</taxon>
        <taxon>Fungi</taxon>
        <taxon>Dikarya</taxon>
        <taxon>Ascomycota</taxon>
        <taxon>Pezizomycotina</taxon>
        <taxon>Pezizomycetes</taxon>
        <taxon>Pezizales</taxon>
        <taxon>Pyronemataceae</taxon>
        <taxon>Pyronema</taxon>
    </lineage>
</organism>